<gene>
    <name evidence="3" type="ORF">ACFQ1T_09570</name>
</gene>
<evidence type="ECO:0000256" key="2">
    <source>
        <dbReference type="SAM" id="SignalP"/>
    </source>
</evidence>
<dbReference type="RefSeq" id="WP_194747769.1">
    <property type="nucleotide sequence ID" value="NZ_JBHTJW010000002.1"/>
</dbReference>
<keyword evidence="1" id="KW-0812">Transmembrane</keyword>
<organism evidence="3 4">
    <name type="scientific">Methylophilus glucosoxydans</name>
    <dbReference type="NCBI Taxonomy" id="752553"/>
    <lineage>
        <taxon>Bacteria</taxon>
        <taxon>Pseudomonadati</taxon>
        <taxon>Pseudomonadota</taxon>
        <taxon>Betaproteobacteria</taxon>
        <taxon>Nitrosomonadales</taxon>
        <taxon>Methylophilaceae</taxon>
        <taxon>Methylophilus</taxon>
    </lineage>
</organism>
<dbReference type="EMBL" id="JBHTJW010000002">
    <property type="protein sequence ID" value="MFD0930025.1"/>
    <property type="molecule type" value="Genomic_DNA"/>
</dbReference>
<evidence type="ECO:0000313" key="3">
    <source>
        <dbReference type="EMBL" id="MFD0930025.1"/>
    </source>
</evidence>
<comment type="caution">
    <text evidence="3">The sequence shown here is derived from an EMBL/GenBank/DDBJ whole genome shotgun (WGS) entry which is preliminary data.</text>
</comment>
<keyword evidence="1" id="KW-1133">Transmembrane helix</keyword>
<protein>
    <recommendedName>
        <fullName evidence="5">Methyl-accepting chemotaxis protein</fullName>
    </recommendedName>
</protein>
<keyword evidence="4" id="KW-1185">Reference proteome</keyword>
<name>A0ABW3GHL3_9PROT</name>
<sequence length="110" mass="11973">MAIQFLPILKAVAPYLAQVATAAIPAFTAKPEAEKVDPVLTKQIEELQTATLQNAESIHLLAEKMQQAILALEDAAEEARTQVTTYKTMLFLSLGLSATTTIAMIYLLVR</sequence>
<evidence type="ECO:0000313" key="4">
    <source>
        <dbReference type="Proteomes" id="UP001597106"/>
    </source>
</evidence>
<evidence type="ECO:0000256" key="1">
    <source>
        <dbReference type="SAM" id="Phobius"/>
    </source>
</evidence>
<evidence type="ECO:0008006" key="5">
    <source>
        <dbReference type="Google" id="ProtNLM"/>
    </source>
</evidence>
<keyword evidence="2" id="KW-0732">Signal</keyword>
<keyword evidence="1" id="KW-0472">Membrane</keyword>
<dbReference type="Proteomes" id="UP001597106">
    <property type="component" value="Unassembled WGS sequence"/>
</dbReference>
<proteinExistence type="predicted"/>
<feature type="signal peptide" evidence="2">
    <location>
        <begin position="1"/>
        <end position="22"/>
    </location>
</feature>
<accession>A0ABW3GHL3</accession>
<feature type="chain" id="PRO_5045143137" description="Methyl-accepting chemotaxis protein" evidence="2">
    <location>
        <begin position="23"/>
        <end position="110"/>
    </location>
</feature>
<reference evidence="4" key="1">
    <citation type="journal article" date="2019" name="Int. J. Syst. Evol. Microbiol.">
        <title>The Global Catalogue of Microorganisms (GCM) 10K type strain sequencing project: providing services to taxonomists for standard genome sequencing and annotation.</title>
        <authorList>
            <consortium name="The Broad Institute Genomics Platform"/>
            <consortium name="The Broad Institute Genome Sequencing Center for Infectious Disease"/>
            <person name="Wu L."/>
            <person name="Ma J."/>
        </authorList>
    </citation>
    <scope>NUCLEOTIDE SEQUENCE [LARGE SCALE GENOMIC DNA]</scope>
    <source>
        <strain evidence="4">CCUG 59685</strain>
    </source>
</reference>
<feature type="transmembrane region" description="Helical" evidence="1">
    <location>
        <begin position="89"/>
        <end position="109"/>
    </location>
</feature>